<dbReference type="Gene3D" id="3.20.20.150">
    <property type="entry name" value="Divalent-metal-dependent TIM barrel enzymes"/>
    <property type="match status" value="1"/>
</dbReference>
<keyword evidence="4" id="KW-0963">Cytoplasm</keyword>
<evidence type="ECO:0000256" key="7">
    <source>
        <dbReference type="ARBA" id="ARBA00023235"/>
    </source>
</evidence>
<dbReference type="PRINTS" id="PR00688">
    <property type="entry name" value="XYLOSISMRASE"/>
</dbReference>
<dbReference type="InterPro" id="IPR013453">
    <property type="entry name" value="XylA_actinobac"/>
</dbReference>
<dbReference type="Pfam" id="PF01261">
    <property type="entry name" value="AP_endonuc_2"/>
    <property type="match status" value="1"/>
</dbReference>
<reference evidence="11" key="1">
    <citation type="submission" date="2020-05" db="EMBL/GenBank/DDBJ databases">
        <authorList>
            <person name="Chiriac C."/>
            <person name="Salcher M."/>
            <person name="Ghai R."/>
            <person name="Kavagutti S V."/>
        </authorList>
    </citation>
    <scope>NUCLEOTIDE SEQUENCE</scope>
</reference>
<dbReference type="NCBIfam" id="TIGR02631">
    <property type="entry name" value="xylA_Arthro"/>
    <property type="match status" value="1"/>
</dbReference>
<accession>A0A6J6NBE9</accession>
<evidence type="ECO:0000256" key="6">
    <source>
        <dbReference type="ARBA" id="ARBA00022723"/>
    </source>
</evidence>
<dbReference type="GO" id="GO:0009045">
    <property type="term" value="F:xylose isomerase activity"/>
    <property type="evidence" value="ECO:0007669"/>
    <property type="project" value="UniProtKB-EC"/>
</dbReference>
<keyword evidence="8" id="KW-0119">Carbohydrate metabolism</keyword>
<keyword evidence="7" id="KW-0413">Isomerase</keyword>
<dbReference type="PROSITE" id="PS51415">
    <property type="entry name" value="XYLOSE_ISOMERASE"/>
    <property type="match status" value="1"/>
</dbReference>
<dbReference type="InterPro" id="IPR001998">
    <property type="entry name" value="Xylose_isomerase"/>
</dbReference>
<dbReference type="GO" id="GO:0046872">
    <property type="term" value="F:metal ion binding"/>
    <property type="evidence" value="ECO:0007669"/>
    <property type="project" value="UniProtKB-KW"/>
</dbReference>
<dbReference type="InterPro" id="IPR013022">
    <property type="entry name" value="Xyl_isomerase-like_TIM-brl"/>
</dbReference>
<name>A0A6J6NBE9_9ZZZZ</name>
<dbReference type="EC" id="5.3.1.5" evidence="3"/>
<dbReference type="GO" id="GO:0042732">
    <property type="term" value="P:D-xylose metabolic process"/>
    <property type="evidence" value="ECO:0007669"/>
    <property type="project" value="UniProtKB-KW"/>
</dbReference>
<gene>
    <name evidence="11" type="ORF">UFOPK2343_01202</name>
</gene>
<comment type="subcellular location">
    <subcellularLocation>
        <location evidence="1">Cytoplasm</location>
    </subcellularLocation>
</comment>
<evidence type="ECO:0000313" key="11">
    <source>
        <dbReference type="EMBL" id="CAB4682274.1"/>
    </source>
</evidence>
<comment type="similarity">
    <text evidence="2">Belongs to the xylose isomerase family.</text>
</comment>
<dbReference type="PANTHER" id="PTHR48408:SF1">
    <property type="entry name" value="XYLOSE ISOMERASE"/>
    <property type="match status" value="1"/>
</dbReference>
<keyword evidence="6" id="KW-0479">Metal-binding</keyword>
<evidence type="ECO:0000256" key="9">
    <source>
        <dbReference type="ARBA" id="ARBA00033659"/>
    </source>
</evidence>
<protein>
    <recommendedName>
        <fullName evidence="3">xylose isomerase</fullName>
        <ecNumber evidence="3">5.3.1.5</ecNumber>
    </recommendedName>
</protein>
<evidence type="ECO:0000256" key="1">
    <source>
        <dbReference type="ARBA" id="ARBA00004496"/>
    </source>
</evidence>
<evidence type="ECO:0000256" key="2">
    <source>
        <dbReference type="ARBA" id="ARBA00005765"/>
    </source>
</evidence>
<dbReference type="PANTHER" id="PTHR48408">
    <property type="match status" value="1"/>
</dbReference>
<evidence type="ECO:0000259" key="10">
    <source>
        <dbReference type="Pfam" id="PF01261"/>
    </source>
</evidence>
<comment type="catalytic activity">
    <reaction evidence="9">
        <text>alpha-D-xylose = alpha-D-xylulofuranose</text>
        <dbReference type="Rhea" id="RHEA:22816"/>
        <dbReference type="ChEBI" id="CHEBI:28518"/>
        <dbReference type="ChEBI" id="CHEBI:188998"/>
        <dbReference type="EC" id="5.3.1.5"/>
    </reaction>
</comment>
<evidence type="ECO:0000256" key="4">
    <source>
        <dbReference type="ARBA" id="ARBA00022490"/>
    </source>
</evidence>
<dbReference type="InterPro" id="IPR036237">
    <property type="entry name" value="Xyl_isomerase-like_sf"/>
</dbReference>
<sequence>MTFHDDDLIPFGSNDSDRNAHIARFKKALAETGMKVPMATTNLFTHPIFKDGALTANERDIRRFAISKVMRNIDLAAELGAEIYVCWGGREGAESDAAKDGYVALERYREGFNILGQYVIDKGYNIKFAIEPKPNEPRGDIFLPTIGHALAFINSLEHPEMVGVNPEVGHEQMANLNFVHGIAQALFHKKLFHIDLNGQHGPKFDQDLVFGHGDLKSAFFLVDLLERYKYAGPKHFDYKPGRTEDDRGVWVSATSNMRTYLALKERALAFRADPRVKAAMEESRINELEVPTLAKGESWKDLTSVNVDVDGLAARGYQYETIDQLAIEHLMGL</sequence>
<feature type="domain" description="Xylose isomerase-like TIM barrel" evidence="10">
    <location>
        <begin position="13"/>
        <end position="240"/>
    </location>
</feature>
<evidence type="ECO:0000256" key="8">
    <source>
        <dbReference type="ARBA" id="ARBA00023277"/>
    </source>
</evidence>
<evidence type="ECO:0000256" key="3">
    <source>
        <dbReference type="ARBA" id="ARBA00011958"/>
    </source>
</evidence>
<keyword evidence="5" id="KW-0859">Xylose metabolism</keyword>
<dbReference type="GO" id="GO:0005737">
    <property type="term" value="C:cytoplasm"/>
    <property type="evidence" value="ECO:0007669"/>
    <property type="project" value="UniProtKB-SubCell"/>
</dbReference>
<dbReference type="EMBL" id="CAEZXD010000044">
    <property type="protein sequence ID" value="CAB4682274.1"/>
    <property type="molecule type" value="Genomic_DNA"/>
</dbReference>
<dbReference type="SUPFAM" id="SSF51658">
    <property type="entry name" value="Xylose isomerase-like"/>
    <property type="match status" value="1"/>
</dbReference>
<proteinExistence type="inferred from homology"/>
<evidence type="ECO:0000256" key="5">
    <source>
        <dbReference type="ARBA" id="ARBA00022629"/>
    </source>
</evidence>
<organism evidence="11">
    <name type="scientific">freshwater metagenome</name>
    <dbReference type="NCBI Taxonomy" id="449393"/>
    <lineage>
        <taxon>unclassified sequences</taxon>
        <taxon>metagenomes</taxon>
        <taxon>ecological metagenomes</taxon>
    </lineage>
</organism>
<dbReference type="AlphaFoldDB" id="A0A6J6NBE9"/>